<proteinExistence type="predicted"/>
<keyword evidence="2" id="KW-1185">Reference proteome</keyword>
<dbReference type="Proteomes" id="UP000245910">
    <property type="component" value="Chromosome II"/>
</dbReference>
<dbReference type="KEGG" id="fvn:FVRRES_05775"/>
<reference evidence="2" key="1">
    <citation type="submission" date="2014-10" db="EMBL/GenBank/DDBJ databases">
        <authorList>
            <person name="King R."/>
        </authorList>
    </citation>
    <scope>NUCLEOTIDE SEQUENCE [LARGE SCALE GENOMIC DNA]</scope>
    <source>
        <strain evidence="2">A3/5</strain>
    </source>
</reference>
<dbReference type="AlphaFoldDB" id="A0A2L2SXD6"/>
<protein>
    <submittedName>
        <fullName evidence="1">Uncharacterized protein</fullName>
    </submittedName>
</protein>
<accession>A0A2L2SXD6</accession>
<dbReference type="GeneID" id="37257414"/>
<sequence length="148" mass="16853">MMNLDHHLEHIAGPNCGQIYAYNGHRISVEDMKGCKTFQYFEVKGNYFLTGLGDDMNNRNTNWPTVFPARHGMNSLQVDFNDDNGINADQYGVPLHPTCLEIFKRASLHRYGVVDMKGLTLWWTREHSSGVIHSFPREQAVKAALKEG</sequence>
<organism evidence="1 2">
    <name type="scientific">Fusarium venenatum</name>
    <dbReference type="NCBI Taxonomy" id="56646"/>
    <lineage>
        <taxon>Eukaryota</taxon>
        <taxon>Fungi</taxon>
        <taxon>Dikarya</taxon>
        <taxon>Ascomycota</taxon>
        <taxon>Pezizomycotina</taxon>
        <taxon>Sordariomycetes</taxon>
        <taxon>Hypocreomycetidae</taxon>
        <taxon>Hypocreales</taxon>
        <taxon>Nectriaceae</taxon>
        <taxon>Fusarium</taxon>
    </lineage>
</organism>
<dbReference type="EMBL" id="LN649230">
    <property type="protein sequence ID" value="CEI61339.1"/>
    <property type="molecule type" value="Genomic_DNA"/>
</dbReference>
<dbReference type="OrthoDB" id="40579at2759"/>
<evidence type="ECO:0000313" key="2">
    <source>
        <dbReference type="Proteomes" id="UP000245910"/>
    </source>
</evidence>
<dbReference type="STRING" id="56646.A0A2L2SXD6"/>
<evidence type="ECO:0000313" key="1">
    <source>
        <dbReference type="EMBL" id="CEI61339.1"/>
    </source>
</evidence>
<name>A0A2L2SXD6_9HYPO</name>
<dbReference type="RefSeq" id="XP_025585059.1">
    <property type="nucleotide sequence ID" value="XM_025734232.2"/>
</dbReference>